<accession>A0A9P7YLV4</accession>
<dbReference type="AlphaFoldDB" id="A0A9P7YLV4"/>
<dbReference type="PANTHER" id="PTHR42940:SF8">
    <property type="entry name" value="VACUOLAR PROTEIN SORTING-ASSOCIATED PROTEIN 11"/>
    <property type="match status" value="1"/>
</dbReference>
<dbReference type="InterPro" id="IPR013149">
    <property type="entry name" value="ADH-like_C"/>
</dbReference>
<comment type="cofactor">
    <cofactor evidence="1">
        <name>Zn(2+)</name>
        <dbReference type="ChEBI" id="CHEBI:29105"/>
    </cofactor>
</comment>
<comment type="caution">
    <text evidence="6">The sequence shown here is derived from an EMBL/GenBank/DDBJ whole genome shotgun (WGS) entry which is preliminary data.</text>
</comment>
<sequence length="306" mass="32908">MMLAAQVVESKKPWKIHEVPTLGTDLNQHDLLVKGASLCHTEGMVTRGIMGAQLPCITSHEGPPEFHVGDRVLCNLTYHRRRVCADCIGPERDQQYCANEVVDGREACLWPDNVSFEPAAPLACAGITISGLKAREAVALVGAGGGLGRLDVQFAKAKGLHVIAIDARDEGLQLAKDCGADIVIDAREGKEKVVEEVQKVTERQGVDASLNISAVTRMHGTLVLIAQPTNVSIHGSSTECQRMLEVVSKSRIKVPKAVELAHLGKIQGKHVIVIDQQAIEGGKRSGKRMVLATASWSAPRATNSYH</sequence>
<reference evidence="6" key="1">
    <citation type="journal article" date="2021" name="IMA Fungus">
        <title>Genomic characterization of three marine fungi, including Emericellopsis atlantica sp. nov. with signatures of a generalist lifestyle and marine biomass degradation.</title>
        <authorList>
            <person name="Hagestad O.C."/>
            <person name="Hou L."/>
            <person name="Andersen J.H."/>
            <person name="Hansen E.H."/>
            <person name="Altermark B."/>
            <person name="Li C."/>
            <person name="Kuhnert E."/>
            <person name="Cox R.J."/>
            <person name="Crous P.W."/>
            <person name="Spatafora J.W."/>
            <person name="Lail K."/>
            <person name="Amirebrahimi M."/>
            <person name="Lipzen A."/>
            <person name="Pangilinan J."/>
            <person name="Andreopoulos W."/>
            <person name="Hayes R.D."/>
            <person name="Ng V."/>
            <person name="Grigoriev I.V."/>
            <person name="Jackson S.A."/>
            <person name="Sutton T.D.S."/>
            <person name="Dobson A.D.W."/>
            <person name="Rama T."/>
        </authorList>
    </citation>
    <scope>NUCLEOTIDE SEQUENCE</scope>
    <source>
        <strain evidence="6">TRa018bII</strain>
    </source>
</reference>
<dbReference type="InterPro" id="IPR011032">
    <property type="entry name" value="GroES-like_sf"/>
</dbReference>
<dbReference type="Gene3D" id="3.90.180.10">
    <property type="entry name" value="Medium-chain alcohol dehydrogenases, catalytic domain"/>
    <property type="match status" value="1"/>
</dbReference>
<keyword evidence="7" id="KW-1185">Reference proteome</keyword>
<dbReference type="Proteomes" id="UP000824998">
    <property type="component" value="Unassembled WGS sequence"/>
</dbReference>
<keyword evidence="3" id="KW-0862">Zinc</keyword>
<evidence type="ECO:0000256" key="4">
    <source>
        <dbReference type="ARBA" id="ARBA00023002"/>
    </source>
</evidence>
<organism evidence="6 7">
    <name type="scientific">Amylocarpus encephaloides</name>
    <dbReference type="NCBI Taxonomy" id="45428"/>
    <lineage>
        <taxon>Eukaryota</taxon>
        <taxon>Fungi</taxon>
        <taxon>Dikarya</taxon>
        <taxon>Ascomycota</taxon>
        <taxon>Pezizomycotina</taxon>
        <taxon>Leotiomycetes</taxon>
        <taxon>Helotiales</taxon>
        <taxon>Helotiales incertae sedis</taxon>
        <taxon>Amylocarpus</taxon>
    </lineage>
</organism>
<dbReference type="SUPFAM" id="SSF51735">
    <property type="entry name" value="NAD(P)-binding Rossmann-fold domains"/>
    <property type="match status" value="1"/>
</dbReference>
<evidence type="ECO:0000313" key="7">
    <source>
        <dbReference type="Proteomes" id="UP000824998"/>
    </source>
</evidence>
<dbReference type="GO" id="GO:0004022">
    <property type="term" value="F:alcohol dehydrogenase (NAD+) activity"/>
    <property type="evidence" value="ECO:0007669"/>
    <property type="project" value="TreeGrafter"/>
</dbReference>
<name>A0A9P7YLV4_9HELO</name>
<dbReference type="GO" id="GO:0046872">
    <property type="term" value="F:metal ion binding"/>
    <property type="evidence" value="ECO:0007669"/>
    <property type="project" value="UniProtKB-KW"/>
</dbReference>
<keyword evidence="2" id="KW-0479">Metal-binding</keyword>
<feature type="domain" description="Alcohol dehydrogenase-like C-terminal" evidence="5">
    <location>
        <begin position="146"/>
        <end position="217"/>
    </location>
</feature>
<proteinExistence type="predicted"/>
<dbReference type="SUPFAM" id="SSF50129">
    <property type="entry name" value="GroES-like"/>
    <property type="match status" value="1"/>
</dbReference>
<evidence type="ECO:0000256" key="3">
    <source>
        <dbReference type="ARBA" id="ARBA00022833"/>
    </source>
</evidence>
<dbReference type="EMBL" id="MU251417">
    <property type="protein sequence ID" value="KAG9236001.1"/>
    <property type="molecule type" value="Genomic_DNA"/>
</dbReference>
<evidence type="ECO:0000256" key="1">
    <source>
        <dbReference type="ARBA" id="ARBA00001947"/>
    </source>
</evidence>
<dbReference type="OrthoDB" id="256333at2759"/>
<dbReference type="PANTHER" id="PTHR42940">
    <property type="entry name" value="ALCOHOL DEHYDROGENASE 1-RELATED"/>
    <property type="match status" value="1"/>
</dbReference>
<dbReference type="GO" id="GO:0005737">
    <property type="term" value="C:cytoplasm"/>
    <property type="evidence" value="ECO:0007669"/>
    <property type="project" value="TreeGrafter"/>
</dbReference>
<dbReference type="Pfam" id="PF00107">
    <property type="entry name" value="ADH_zinc_N"/>
    <property type="match status" value="1"/>
</dbReference>
<protein>
    <recommendedName>
        <fullName evidence="5">Alcohol dehydrogenase-like C-terminal domain-containing protein</fullName>
    </recommendedName>
</protein>
<evidence type="ECO:0000256" key="2">
    <source>
        <dbReference type="ARBA" id="ARBA00022723"/>
    </source>
</evidence>
<evidence type="ECO:0000313" key="6">
    <source>
        <dbReference type="EMBL" id="KAG9236001.1"/>
    </source>
</evidence>
<keyword evidence="4" id="KW-0560">Oxidoreductase</keyword>
<evidence type="ECO:0000259" key="5">
    <source>
        <dbReference type="Pfam" id="PF00107"/>
    </source>
</evidence>
<gene>
    <name evidence="6" type="ORF">BJ875DRAFT_527398</name>
</gene>
<dbReference type="InterPro" id="IPR036291">
    <property type="entry name" value="NAD(P)-bd_dom_sf"/>
</dbReference>